<keyword evidence="1" id="KW-0677">Repeat</keyword>
<evidence type="ECO:0000256" key="2">
    <source>
        <dbReference type="ARBA" id="ARBA00022803"/>
    </source>
</evidence>
<dbReference type="Pfam" id="PF13432">
    <property type="entry name" value="TPR_16"/>
    <property type="match status" value="2"/>
</dbReference>
<dbReference type="STRING" id="106004.A0A1Y2G277"/>
<feature type="region of interest" description="Disordered" evidence="4">
    <location>
        <begin position="1033"/>
        <end position="1145"/>
    </location>
</feature>
<name>A0A1Y2G277_9BASI</name>
<dbReference type="GO" id="GO:0016593">
    <property type="term" value="C:Cdc73/Paf1 complex"/>
    <property type="evidence" value="ECO:0007669"/>
    <property type="project" value="TreeGrafter"/>
</dbReference>
<accession>A0A1Y2G277</accession>
<comment type="caution">
    <text evidence="5">The sequence shown here is derived from an EMBL/GenBank/DDBJ whole genome shotgun (WGS) entry which is preliminary data.</text>
</comment>
<dbReference type="InterPro" id="IPR019734">
    <property type="entry name" value="TPR_rpt"/>
</dbReference>
<dbReference type="OrthoDB" id="2535426at2759"/>
<dbReference type="AlphaFoldDB" id="A0A1Y2G277"/>
<proteinExistence type="predicted"/>
<dbReference type="SMART" id="SM00028">
    <property type="entry name" value="TPR"/>
    <property type="match status" value="8"/>
</dbReference>
<dbReference type="PANTHER" id="PTHR14027">
    <property type="entry name" value="RNA POLYMERASE-ASSOCIATED PROTEIN CTR9"/>
    <property type="match status" value="1"/>
</dbReference>
<dbReference type="InterPro" id="IPR011990">
    <property type="entry name" value="TPR-like_helical_dom_sf"/>
</dbReference>
<protein>
    <recommendedName>
        <fullName evidence="7">RNA polymerase II-associated protein</fullName>
    </recommendedName>
</protein>
<dbReference type="Gene3D" id="1.25.40.10">
    <property type="entry name" value="Tetratricopeptide repeat domain"/>
    <property type="match status" value="3"/>
</dbReference>
<evidence type="ECO:0000256" key="3">
    <source>
        <dbReference type="SAM" id="Coils"/>
    </source>
</evidence>
<keyword evidence="6" id="KW-1185">Reference proteome</keyword>
<reference evidence="5 6" key="1">
    <citation type="submission" date="2016-07" db="EMBL/GenBank/DDBJ databases">
        <title>Pervasive Adenine N6-methylation of Active Genes in Fungi.</title>
        <authorList>
            <consortium name="DOE Joint Genome Institute"/>
            <person name="Mondo S.J."/>
            <person name="Dannebaum R.O."/>
            <person name="Kuo R.C."/>
            <person name="Labutti K."/>
            <person name="Haridas S."/>
            <person name="Kuo A."/>
            <person name="Salamov A."/>
            <person name="Ahrendt S.R."/>
            <person name="Lipzen A."/>
            <person name="Sullivan W."/>
            <person name="Andreopoulos W.B."/>
            <person name="Clum A."/>
            <person name="Lindquist E."/>
            <person name="Daum C."/>
            <person name="Ramamoorthy G.K."/>
            <person name="Gryganskyi A."/>
            <person name="Culley D."/>
            <person name="Magnuson J.K."/>
            <person name="James T.Y."/>
            <person name="O'Malley M.A."/>
            <person name="Stajich J.E."/>
            <person name="Spatafora J.W."/>
            <person name="Visel A."/>
            <person name="Grigoriev I.V."/>
        </authorList>
    </citation>
    <scope>NUCLEOTIDE SEQUENCE [LARGE SCALE GENOMIC DNA]</scope>
    <source>
        <strain evidence="5 6">62-1032</strain>
    </source>
</reference>
<keyword evidence="3" id="KW-0175">Coiled coil</keyword>
<dbReference type="Proteomes" id="UP000193467">
    <property type="component" value="Unassembled WGS sequence"/>
</dbReference>
<gene>
    <name evidence="5" type="ORF">BCR35DRAFT_323300</name>
</gene>
<evidence type="ECO:0000256" key="4">
    <source>
        <dbReference type="SAM" id="MobiDB-lite"/>
    </source>
</evidence>
<dbReference type="PANTHER" id="PTHR14027:SF2">
    <property type="entry name" value="RNA POLYMERASE-ASSOCIATED PROTEIN CTR9 HOMOLOG"/>
    <property type="match status" value="1"/>
</dbReference>
<evidence type="ECO:0008006" key="7">
    <source>
        <dbReference type="Google" id="ProtNLM"/>
    </source>
</evidence>
<dbReference type="GO" id="GO:0000993">
    <property type="term" value="F:RNA polymerase II complex binding"/>
    <property type="evidence" value="ECO:0007669"/>
    <property type="project" value="TreeGrafter"/>
</dbReference>
<dbReference type="InterPro" id="IPR031101">
    <property type="entry name" value="Ctr9"/>
</dbReference>
<evidence type="ECO:0000313" key="6">
    <source>
        <dbReference type="Proteomes" id="UP000193467"/>
    </source>
</evidence>
<evidence type="ECO:0000256" key="1">
    <source>
        <dbReference type="ARBA" id="ARBA00022737"/>
    </source>
</evidence>
<dbReference type="EMBL" id="MCGR01000002">
    <property type="protein sequence ID" value="ORY91479.1"/>
    <property type="molecule type" value="Genomic_DNA"/>
</dbReference>
<dbReference type="GO" id="GO:0006368">
    <property type="term" value="P:transcription elongation by RNA polymerase II"/>
    <property type="evidence" value="ECO:0007669"/>
    <property type="project" value="TreeGrafter"/>
</dbReference>
<evidence type="ECO:0000313" key="5">
    <source>
        <dbReference type="EMBL" id="ORY91479.1"/>
    </source>
</evidence>
<dbReference type="InParanoid" id="A0A1Y2G277"/>
<dbReference type="GO" id="GO:0006355">
    <property type="term" value="P:regulation of DNA-templated transcription"/>
    <property type="evidence" value="ECO:0007669"/>
    <property type="project" value="InterPro"/>
</dbReference>
<feature type="compositionally biased region" description="Acidic residues" evidence="4">
    <location>
        <begin position="1104"/>
        <end position="1117"/>
    </location>
</feature>
<feature type="coiled-coil region" evidence="3">
    <location>
        <begin position="984"/>
        <end position="1019"/>
    </location>
</feature>
<feature type="region of interest" description="Disordered" evidence="4">
    <location>
        <begin position="121"/>
        <end position="150"/>
    </location>
</feature>
<keyword evidence="2" id="KW-0802">TPR repeat</keyword>
<dbReference type="SUPFAM" id="SSF48452">
    <property type="entry name" value="TPR-like"/>
    <property type="match status" value="3"/>
</dbReference>
<feature type="compositionally biased region" description="Basic residues" evidence="4">
    <location>
        <begin position="1086"/>
        <end position="1097"/>
    </location>
</feature>
<sequence length="1145" mass="126676">MAAAPPPTTLDDLEARRTLFVPTGADELALSLDDLSTTDSLVQDDHLVEYMSILSQEKAPLPLWVRLAEELWRLDRFKSALEILDKGTESLPDAHDRAVLLCMKANYNLALARKAPKTVLTRPRGGALHHSTNPSHPESKDPNPENPPLTKDDYWNAAKVLLERAERAAGGEIKVGNDVKAALFLARGALDQASKLFDKILSTEPTNLMALMGRARILFARRSFRPSLKAYQQVLSLAPNHLPDPRIGVGLCFWMMGEKERARRAWERSIVVNPSFSTTPRLLLGLSHLNASKDPTLAGGEDARAQAYKEGIEGISAAFKRDNTLAAATAPLAGHFLLTGKAGTIKLAERTIQFADTRVLLSEGHLAVARALHAQGEEASINEYKLSTDANPDQLIAQLAMAQGWLKNSDFPPAINLYETILRRQPRCLEALVSLASIHTHLAFTYRSSADSLTERKKAKELYDQVLRLFASGKEGGAGKEVNKYVAKSERVRDVARDDEMFVEIARLWSDEGMGERSLTAYKEAARVKEEEGSEEEEGGPSASLLNNIGVLQFQQGKLDDALLSFEGALTEVGTRIGRNGGVVGEKEDAVLVPCTFNRGVVLEALGETAQAVESYETILKSHPEYVEAKARLALIALSTQGKERNAQLDRAHALIKEGLTSNPSHPELRALYTYFLIETSSLKTARDFTLSTLKELNRYDVYALCAAGLVTYLDAREVREPPHEHPEYEKLKKDVSKARHAKFTRAAEYFDKALQLYPQCAFAAQGLAIGIAENTIGTGVEGTALAPAAAQQKNTRDALNILTKVKESVNDGSVYINIGHCHFLREEFERAIENYETAAHRYNKGRSVSALLYLARAWFHKANKDHSFADLQKALESCKAALDLQTSDLASLWNVALVQQKGVEILFGLAPERRTLAEIQLALADCAESQTVFEQLANDPNPNPPYQKGMPSQRHKYGTSLLGRAAAIIETQEAYEATEHAKLNAAKRAREEERARIAAQEEERREEQRRKEEVLAEQRRIMMAEAAEKQWELSQRFEGEEEEEKERKSRKQDKAAGGGGGGKKRSKKSKVDEDASGSEEEEKPKKKKPKAKGKSKKEKDAEDAPADEMDLDEDGEEAVRGGNRRKKGKAFKSTEFISDDSDDE</sequence>
<organism evidence="5 6">
    <name type="scientific">Leucosporidium creatinivorum</name>
    <dbReference type="NCBI Taxonomy" id="106004"/>
    <lineage>
        <taxon>Eukaryota</taxon>
        <taxon>Fungi</taxon>
        <taxon>Dikarya</taxon>
        <taxon>Basidiomycota</taxon>
        <taxon>Pucciniomycotina</taxon>
        <taxon>Microbotryomycetes</taxon>
        <taxon>Leucosporidiales</taxon>
        <taxon>Leucosporidium</taxon>
    </lineage>
</organism>
<dbReference type="FunCoup" id="A0A1Y2G277">
    <property type="interactions" value="482"/>
</dbReference>